<dbReference type="SMART" id="SM00448">
    <property type="entry name" value="REC"/>
    <property type="match status" value="1"/>
</dbReference>
<dbReference type="GO" id="GO:0000160">
    <property type="term" value="P:phosphorelay signal transduction system"/>
    <property type="evidence" value="ECO:0007669"/>
    <property type="project" value="InterPro"/>
</dbReference>
<dbReference type="PROSITE" id="PS50110">
    <property type="entry name" value="RESPONSE_REGULATORY"/>
    <property type="match status" value="1"/>
</dbReference>
<dbReference type="SUPFAM" id="SSF52172">
    <property type="entry name" value="CheY-like"/>
    <property type="match status" value="1"/>
</dbReference>
<feature type="domain" description="Response regulatory" evidence="4">
    <location>
        <begin position="257"/>
        <end position="373"/>
    </location>
</feature>
<dbReference type="Gene3D" id="3.30.70.270">
    <property type="match status" value="1"/>
</dbReference>
<dbReference type="InterPro" id="IPR050595">
    <property type="entry name" value="Bact_response_regulator"/>
</dbReference>
<dbReference type="PANTHER" id="PTHR44591">
    <property type="entry name" value="STRESS RESPONSE REGULATOR PROTEIN 1"/>
    <property type="match status" value="1"/>
</dbReference>
<evidence type="ECO:0000256" key="1">
    <source>
        <dbReference type="ARBA" id="ARBA00022553"/>
    </source>
</evidence>
<dbReference type="EMBL" id="JAOVZO020000020">
    <property type="protein sequence ID" value="MDC8015125.1"/>
    <property type="molecule type" value="Genomic_DNA"/>
</dbReference>
<keyword evidence="1 2" id="KW-0597">Phosphoprotein</keyword>
<dbReference type="InterPro" id="IPR029787">
    <property type="entry name" value="Nucleotide_cyclase"/>
</dbReference>
<dbReference type="InterPro" id="IPR035919">
    <property type="entry name" value="EAL_sf"/>
</dbReference>
<dbReference type="Proteomes" id="UP001139971">
    <property type="component" value="Unassembled WGS sequence"/>
</dbReference>
<dbReference type="Gene3D" id="3.40.50.2300">
    <property type="match status" value="1"/>
</dbReference>
<sequence length="804" mass="86453">MLETDTPEGAVSAPERQRGPSGDRALRQKLDAFVAQWREGLSGSWDGARASLLHEELERLTGEADSLGMGDVAETALELTVFLCSFVESGVIPSPTQRQALAGMVERLGGAPVAEEAPRAPKKAVAKNVRGLVHYLRAPGREIEALAPYLGAQRFLVRPFDDADALLAAFAENLPDVLLVDDAFVPKLHELSQSAARARQAQRDPPLCLVLSEAADPARVLFAQRAGADAVVSVRDPVAILARIDEVLEQRRHLGYRVLVVEDDPSQAKFCESILHHRGITTAVCATATDVVPMLQSFHPDLVLLDFYLPDGNGIEVAQAIRAEPGFSFLPVVFLSGEQDLDRRFDAISMGGDDFLTKPVKPRHLLMTVESRVRRARTLGANAGAARGERRGILASRETFLQELEHVADAAPEACAAIVYVAVDGVDALRDRVGFVAAGTLSQQIAAALAAELPFARPLCAYGDYGFLALAQRADELALREALEEARERLAARTWLSGDDPLKLGFTLAAQRIVGPAAKAEALIRRARAQGVGVQAAGGNACAFDLRDPNAASEDPRVRLVRAVLRGAIDKTTSVVDYQPLVPLSGNLSDQYVARMRLKPPRSSQEILIGPDEYLPLAREQGIATLADRRVIRLALRDAHEANKADLRVFVPISVDSIMDGAFAPWLATELRANELSASVVALDISARDLIEHLPSDAAIEAVQRVGARLCLTVDDDSDGAQRWLQHAAFGLVRFDTPTGGAGWTSVAARLATVRSLGKIVVAGGVTQMQDIADVLKHGVHYAHGAALCDWLPGFGFDFAHAVL</sequence>
<evidence type="ECO:0000256" key="3">
    <source>
        <dbReference type="SAM" id="MobiDB-lite"/>
    </source>
</evidence>
<keyword evidence="7" id="KW-1185">Reference proteome</keyword>
<dbReference type="Pfam" id="PF00072">
    <property type="entry name" value="Response_reg"/>
    <property type="match status" value="1"/>
</dbReference>
<dbReference type="PROSITE" id="PS50883">
    <property type="entry name" value="EAL"/>
    <property type="match status" value="1"/>
</dbReference>
<feature type="domain" description="EAL" evidence="5">
    <location>
        <begin position="558"/>
        <end position="804"/>
    </location>
</feature>
<dbReference type="InterPro" id="IPR043128">
    <property type="entry name" value="Rev_trsase/Diguanyl_cyclase"/>
</dbReference>
<evidence type="ECO:0000259" key="5">
    <source>
        <dbReference type="PROSITE" id="PS50883"/>
    </source>
</evidence>
<dbReference type="SMART" id="SM00052">
    <property type="entry name" value="EAL"/>
    <property type="match status" value="1"/>
</dbReference>
<gene>
    <name evidence="6" type="ORF">OD750_021485</name>
</gene>
<dbReference type="RefSeq" id="WP_263544147.1">
    <property type="nucleotide sequence ID" value="NZ_JAOVZO020000020.1"/>
</dbReference>
<organism evidence="6 7">
    <name type="scientific">Tahibacter soli</name>
    <dbReference type="NCBI Taxonomy" id="2983605"/>
    <lineage>
        <taxon>Bacteria</taxon>
        <taxon>Pseudomonadati</taxon>
        <taxon>Pseudomonadota</taxon>
        <taxon>Gammaproteobacteria</taxon>
        <taxon>Lysobacterales</taxon>
        <taxon>Rhodanobacteraceae</taxon>
        <taxon>Tahibacter</taxon>
    </lineage>
</organism>
<evidence type="ECO:0000313" key="6">
    <source>
        <dbReference type="EMBL" id="MDC8015125.1"/>
    </source>
</evidence>
<dbReference type="PANTHER" id="PTHR44591:SF3">
    <property type="entry name" value="RESPONSE REGULATORY DOMAIN-CONTAINING PROTEIN"/>
    <property type="match status" value="1"/>
</dbReference>
<dbReference type="InterPro" id="IPR001789">
    <property type="entry name" value="Sig_transdc_resp-reg_receiver"/>
</dbReference>
<feature type="modified residue" description="4-aspartylphosphate" evidence="2">
    <location>
        <position position="306"/>
    </location>
</feature>
<name>A0A9X3YPK3_9GAMM</name>
<dbReference type="AlphaFoldDB" id="A0A9X3YPK3"/>
<comment type="caution">
    <text evidence="6">The sequence shown here is derived from an EMBL/GenBank/DDBJ whole genome shotgun (WGS) entry which is preliminary data.</text>
</comment>
<protein>
    <submittedName>
        <fullName evidence="6">Response regulator</fullName>
    </submittedName>
</protein>
<feature type="region of interest" description="Disordered" evidence="3">
    <location>
        <begin position="1"/>
        <end position="23"/>
    </location>
</feature>
<evidence type="ECO:0000259" key="4">
    <source>
        <dbReference type="PROSITE" id="PS50110"/>
    </source>
</evidence>
<evidence type="ECO:0000313" key="7">
    <source>
        <dbReference type="Proteomes" id="UP001139971"/>
    </source>
</evidence>
<dbReference type="InterPro" id="IPR011006">
    <property type="entry name" value="CheY-like_superfamily"/>
</dbReference>
<dbReference type="SUPFAM" id="SSF55073">
    <property type="entry name" value="Nucleotide cyclase"/>
    <property type="match status" value="1"/>
</dbReference>
<reference evidence="6" key="1">
    <citation type="submission" date="2023-02" db="EMBL/GenBank/DDBJ databases">
        <title>Tahibacter soli sp. nov. isolated from soil.</title>
        <authorList>
            <person name="Baek J.H."/>
            <person name="Lee J.K."/>
            <person name="Choi D.G."/>
            <person name="Jeon C.O."/>
        </authorList>
    </citation>
    <scope>NUCLEOTIDE SEQUENCE</scope>
    <source>
        <strain evidence="6">BL</strain>
    </source>
</reference>
<evidence type="ECO:0000256" key="2">
    <source>
        <dbReference type="PROSITE-ProRule" id="PRU00169"/>
    </source>
</evidence>
<dbReference type="InterPro" id="IPR001633">
    <property type="entry name" value="EAL_dom"/>
</dbReference>
<dbReference type="Gene3D" id="3.20.20.450">
    <property type="entry name" value="EAL domain"/>
    <property type="match status" value="1"/>
</dbReference>
<proteinExistence type="predicted"/>
<dbReference type="SUPFAM" id="SSF141868">
    <property type="entry name" value="EAL domain-like"/>
    <property type="match status" value="1"/>
</dbReference>
<accession>A0A9X3YPK3</accession>
<dbReference type="Pfam" id="PF00563">
    <property type="entry name" value="EAL"/>
    <property type="match status" value="1"/>
</dbReference>